<feature type="transmembrane region" description="Helical" evidence="1">
    <location>
        <begin position="137"/>
        <end position="156"/>
    </location>
</feature>
<evidence type="ECO:0000313" key="2">
    <source>
        <dbReference type="EMBL" id="ESS69261.1"/>
    </source>
</evidence>
<dbReference type="Proteomes" id="UP000017861">
    <property type="component" value="Unassembled WGS sequence"/>
</dbReference>
<protein>
    <submittedName>
        <fullName evidence="2">Uncharacterized protein</fullName>
    </submittedName>
</protein>
<feature type="transmembrane region" description="Helical" evidence="1">
    <location>
        <begin position="32"/>
        <end position="51"/>
    </location>
</feature>
<dbReference type="EMBL" id="AYLP01000013">
    <property type="protein sequence ID" value="ESS69261.1"/>
    <property type="molecule type" value="Genomic_DNA"/>
</dbReference>
<reference evidence="2 3" key="1">
    <citation type="journal article" date="2014" name="Genome Announc.">
        <title>Trypanosoma cruzi Clone Dm28c Draft Genome Sequence.</title>
        <authorList>
            <person name="Grisard E.C."/>
            <person name="Teixeira S.M."/>
            <person name="de Almeida L.G."/>
            <person name="Stoco P.H."/>
            <person name="Gerber A.L."/>
            <person name="Talavera-Lopez C."/>
            <person name="Lima O.C."/>
            <person name="Andersson B."/>
            <person name="de Vasconcelos A.T."/>
        </authorList>
    </citation>
    <scope>NUCLEOTIDE SEQUENCE [LARGE SCALE GENOMIC DNA]</scope>
    <source>
        <strain evidence="2 3">Dm28c</strain>
    </source>
</reference>
<feature type="transmembrane region" description="Helical" evidence="1">
    <location>
        <begin position="176"/>
        <end position="193"/>
    </location>
</feature>
<sequence>MMAETNGKQNGNGRNGGEEFHLVLNEILVPDALGGLSIVLAFFFFSNFLNAHQFYPLSCFPHAAVSSQEYYLTLFFVVFVVWCVLFVCVSLCVFWCFSIIIIIIVFFFSSFFHYLLFVFFVVAFAVVFYFFFLLHCIVRVLASHVFSCLFFPHFFFFSPPPTRPQSNVICTCIQEFRLVSFFLFFICLCFCLFG</sequence>
<evidence type="ECO:0000256" key="1">
    <source>
        <dbReference type="SAM" id="Phobius"/>
    </source>
</evidence>
<accession>V5DP96</accession>
<evidence type="ECO:0000313" key="3">
    <source>
        <dbReference type="Proteomes" id="UP000017861"/>
    </source>
</evidence>
<gene>
    <name evidence="2" type="ORF">TCDM_02012</name>
</gene>
<keyword evidence="1" id="KW-0812">Transmembrane</keyword>
<dbReference type="AlphaFoldDB" id="V5DP96"/>
<organism evidence="2 3">
    <name type="scientific">Trypanosoma cruzi Dm28c</name>
    <dbReference type="NCBI Taxonomy" id="1416333"/>
    <lineage>
        <taxon>Eukaryota</taxon>
        <taxon>Discoba</taxon>
        <taxon>Euglenozoa</taxon>
        <taxon>Kinetoplastea</taxon>
        <taxon>Metakinetoplastina</taxon>
        <taxon>Trypanosomatida</taxon>
        <taxon>Trypanosomatidae</taxon>
        <taxon>Trypanosoma</taxon>
        <taxon>Schizotrypanum</taxon>
    </lineage>
</organism>
<name>V5DP96_TRYCR</name>
<feature type="transmembrane region" description="Helical" evidence="1">
    <location>
        <begin position="72"/>
        <end position="105"/>
    </location>
</feature>
<dbReference type="VEuPathDB" id="TriTrypDB:TCDM_02012"/>
<feature type="transmembrane region" description="Helical" evidence="1">
    <location>
        <begin position="111"/>
        <end position="132"/>
    </location>
</feature>
<keyword evidence="1" id="KW-0472">Membrane</keyword>
<comment type="caution">
    <text evidence="2">The sequence shown here is derived from an EMBL/GenBank/DDBJ whole genome shotgun (WGS) entry which is preliminary data.</text>
</comment>
<proteinExistence type="predicted"/>
<keyword evidence="1" id="KW-1133">Transmembrane helix</keyword>